<accession>X8AN81</accession>
<sequence length="145" mass="15637">MTSGYGPVGAEFTGAVAEFQSAFFESGSQLSRRYQSHAEHIRQASGRYVAGDDDGARVSTTRRPSENPCDTVSRHGQHGWVSLCPDRLAWAVAAGQTLWLQIPTGAAMADNTSDFFSAKAFHRACDRSGMTKKAIAAALGVTRRR</sequence>
<dbReference type="EMBL" id="JAOB01000048">
    <property type="protein sequence ID" value="EUA33074.1"/>
    <property type="molecule type" value="Genomic_DNA"/>
</dbReference>
<comment type="caution">
    <text evidence="2">The sequence shown here is derived from an EMBL/GenBank/DDBJ whole genome shotgun (WGS) entry which is preliminary data.</text>
</comment>
<protein>
    <submittedName>
        <fullName evidence="2">Uncharacterized protein</fullName>
    </submittedName>
</protein>
<reference evidence="2" key="1">
    <citation type="submission" date="2014-01" db="EMBL/GenBank/DDBJ databases">
        <authorList>
            <person name="Brown-Elliot B."/>
            <person name="Wallace R."/>
            <person name="Lenaerts A."/>
            <person name="Ordway D."/>
            <person name="DeGroote M.A."/>
            <person name="Parker T."/>
            <person name="Sizemore C."/>
            <person name="Tallon L.J."/>
            <person name="Sadzewicz L.K."/>
            <person name="Sengamalay N."/>
            <person name="Fraser C.M."/>
            <person name="Hine E."/>
            <person name="Shefchek K.A."/>
            <person name="Das S.P."/>
            <person name="Tettelin H."/>
        </authorList>
    </citation>
    <scope>NUCLEOTIDE SEQUENCE [LARGE SCALE GENOMIC DNA]</scope>
    <source>
        <strain evidence="2">4042</strain>
    </source>
</reference>
<gene>
    <name evidence="2" type="ORF">I553_3855</name>
</gene>
<name>X8AN81_MYCXE</name>
<evidence type="ECO:0000256" key="1">
    <source>
        <dbReference type="SAM" id="MobiDB-lite"/>
    </source>
</evidence>
<dbReference type="PATRIC" id="fig|1299334.3.peg.5340"/>
<proteinExistence type="predicted"/>
<organism evidence="2">
    <name type="scientific">Mycobacterium xenopi 4042</name>
    <dbReference type="NCBI Taxonomy" id="1299334"/>
    <lineage>
        <taxon>Bacteria</taxon>
        <taxon>Bacillati</taxon>
        <taxon>Actinomycetota</taxon>
        <taxon>Actinomycetes</taxon>
        <taxon>Mycobacteriales</taxon>
        <taxon>Mycobacteriaceae</taxon>
        <taxon>Mycobacterium</taxon>
    </lineage>
</organism>
<evidence type="ECO:0000313" key="2">
    <source>
        <dbReference type="EMBL" id="EUA33074.1"/>
    </source>
</evidence>
<dbReference type="AlphaFoldDB" id="X8AN81"/>
<feature type="region of interest" description="Disordered" evidence="1">
    <location>
        <begin position="45"/>
        <end position="71"/>
    </location>
</feature>